<proteinExistence type="predicted"/>
<dbReference type="RefSeq" id="WP_130286687.1">
    <property type="nucleotide sequence ID" value="NZ_SGXE01000002.1"/>
</dbReference>
<reference evidence="1 2" key="1">
    <citation type="submission" date="2019-02" db="EMBL/GenBank/DDBJ databases">
        <title>Genomic Encyclopedia of Type Strains, Phase IV (KMG-IV): sequencing the most valuable type-strain genomes for metagenomic binning, comparative biology and taxonomic classification.</title>
        <authorList>
            <person name="Goeker M."/>
        </authorList>
    </citation>
    <scope>NUCLEOTIDE SEQUENCE [LARGE SCALE GENOMIC DNA]</scope>
    <source>
        <strain evidence="1 2">DSM 17196</strain>
    </source>
</reference>
<evidence type="ECO:0000313" key="1">
    <source>
        <dbReference type="EMBL" id="RZS93561.1"/>
    </source>
</evidence>
<protein>
    <submittedName>
        <fullName evidence="1">Uncharacterized protein</fullName>
    </submittedName>
</protein>
<comment type="caution">
    <text evidence="1">The sequence shown here is derived from an EMBL/GenBank/DDBJ whole genome shotgun (WGS) entry which is preliminary data.</text>
</comment>
<dbReference type="Proteomes" id="UP000292262">
    <property type="component" value="Unassembled WGS sequence"/>
</dbReference>
<sequence>MAISSLNFATGEPTLPEIEPKIIPIIISNQSNYTIHNIEVELAVISKGREKLITKRAMNYWNLIFPSQQKAIQFKYYGSPPFTIKKITIYGSLNTKSKKKIIEENFGDLILFQD</sequence>
<name>A0A4Q7P167_9FLAO</name>
<dbReference type="EMBL" id="SGXE01000002">
    <property type="protein sequence ID" value="RZS93561.1"/>
    <property type="molecule type" value="Genomic_DNA"/>
</dbReference>
<evidence type="ECO:0000313" key="2">
    <source>
        <dbReference type="Proteomes" id="UP000292262"/>
    </source>
</evidence>
<keyword evidence="2" id="KW-1185">Reference proteome</keyword>
<accession>A0A4Q7P167</accession>
<organism evidence="1 2">
    <name type="scientific">Aquimarina brevivitae</name>
    <dbReference type="NCBI Taxonomy" id="323412"/>
    <lineage>
        <taxon>Bacteria</taxon>
        <taxon>Pseudomonadati</taxon>
        <taxon>Bacteroidota</taxon>
        <taxon>Flavobacteriia</taxon>
        <taxon>Flavobacteriales</taxon>
        <taxon>Flavobacteriaceae</taxon>
        <taxon>Aquimarina</taxon>
    </lineage>
</organism>
<dbReference type="AlphaFoldDB" id="A0A4Q7P167"/>
<gene>
    <name evidence="1" type="ORF">EV197_2141</name>
</gene>